<evidence type="ECO:0000313" key="1">
    <source>
        <dbReference type="EMBL" id="PNR62054.1"/>
    </source>
</evidence>
<protein>
    <submittedName>
        <fullName evidence="1 2">Uncharacterized protein</fullName>
    </submittedName>
</protein>
<sequence>MLAKGGNKQPTFQIQQANPHFPALMCSSVVDPARCLRFPTSRGHTIRNYLSPFVLRFTNSFSSVLTSCFYPHCVVACNDLHAAKATTRSRRLPPRISAVSGFEPRHHDAVFRLQPALGFAFHDIVKSSRQIG</sequence>
<keyword evidence="3" id="KW-1185">Reference proteome</keyword>
<evidence type="ECO:0000313" key="2">
    <source>
        <dbReference type="EnsemblPlants" id="PAC:32969027.CDS.1"/>
    </source>
</evidence>
<reference evidence="1 3" key="2">
    <citation type="journal article" date="2018" name="Plant J.">
        <title>The Physcomitrella patens chromosome-scale assembly reveals moss genome structure and evolution.</title>
        <authorList>
            <person name="Lang D."/>
            <person name="Ullrich K.K."/>
            <person name="Murat F."/>
            <person name="Fuchs J."/>
            <person name="Jenkins J."/>
            <person name="Haas F.B."/>
            <person name="Piednoel M."/>
            <person name="Gundlach H."/>
            <person name="Van Bel M."/>
            <person name="Meyberg R."/>
            <person name="Vives C."/>
            <person name="Morata J."/>
            <person name="Symeonidi A."/>
            <person name="Hiss M."/>
            <person name="Muchero W."/>
            <person name="Kamisugi Y."/>
            <person name="Saleh O."/>
            <person name="Blanc G."/>
            <person name="Decker E.L."/>
            <person name="van Gessel N."/>
            <person name="Grimwood J."/>
            <person name="Hayes R.D."/>
            <person name="Graham S.W."/>
            <person name="Gunter L.E."/>
            <person name="McDaniel S.F."/>
            <person name="Hoernstein S.N.W."/>
            <person name="Larsson A."/>
            <person name="Li F.W."/>
            <person name="Perroud P.F."/>
            <person name="Phillips J."/>
            <person name="Ranjan P."/>
            <person name="Rokshar D.S."/>
            <person name="Rothfels C.J."/>
            <person name="Schneider L."/>
            <person name="Shu S."/>
            <person name="Stevenson D.W."/>
            <person name="Thummler F."/>
            <person name="Tillich M."/>
            <person name="Villarreal Aguilar J.C."/>
            <person name="Widiez T."/>
            <person name="Wong G.K."/>
            <person name="Wymore A."/>
            <person name="Zhang Y."/>
            <person name="Zimmer A.D."/>
            <person name="Quatrano R.S."/>
            <person name="Mayer K.F.X."/>
            <person name="Goodstein D."/>
            <person name="Casacuberta J.M."/>
            <person name="Vandepoele K."/>
            <person name="Reski R."/>
            <person name="Cuming A.C."/>
            <person name="Tuskan G.A."/>
            <person name="Maumus F."/>
            <person name="Salse J."/>
            <person name="Schmutz J."/>
            <person name="Rensing S.A."/>
        </authorList>
    </citation>
    <scope>NUCLEOTIDE SEQUENCE [LARGE SCALE GENOMIC DNA]</scope>
    <source>
        <strain evidence="2 3">cv. Gransden 2004</strain>
    </source>
</reference>
<reference evidence="1 3" key="1">
    <citation type="journal article" date="2008" name="Science">
        <title>The Physcomitrella genome reveals evolutionary insights into the conquest of land by plants.</title>
        <authorList>
            <person name="Rensing S."/>
            <person name="Lang D."/>
            <person name="Zimmer A."/>
            <person name="Terry A."/>
            <person name="Salamov A."/>
            <person name="Shapiro H."/>
            <person name="Nishiyama T."/>
            <person name="Perroud P.-F."/>
            <person name="Lindquist E."/>
            <person name="Kamisugi Y."/>
            <person name="Tanahashi T."/>
            <person name="Sakakibara K."/>
            <person name="Fujita T."/>
            <person name="Oishi K."/>
            <person name="Shin-I T."/>
            <person name="Kuroki Y."/>
            <person name="Toyoda A."/>
            <person name="Suzuki Y."/>
            <person name="Hashimoto A."/>
            <person name="Yamaguchi K."/>
            <person name="Sugano A."/>
            <person name="Kohara Y."/>
            <person name="Fujiyama A."/>
            <person name="Anterola A."/>
            <person name="Aoki S."/>
            <person name="Ashton N."/>
            <person name="Barbazuk W.B."/>
            <person name="Barker E."/>
            <person name="Bennetzen J."/>
            <person name="Bezanilla M."/>
            <person name="Blankenship R."/>
            <person name="Cho S.H."/>
            <person name="Dutcher S."/>
            <person name="Estelle M."/>
            <person name="Fawcett J.A."/>
            <person name="Gundlach H."/>
            <person name="Hanada K."/>
            <person name="Heyl A."/>
            <person name="Hicks K.A."/>
            <person name="Hugh J."/>
            <person name="Lohr M."/>
            <person name="Mayer K."/>
            <person name="Melkozernov A."/>
            <person name="Murata T."/>
            <person name="Nelson D."/>
            <person name="Pils B."/>
            <person name="Prigge M."/>
            <person name="Reiss B."/>
            <person name="Renner T."/>
            <person name="Rombauts S."/>
            <person name="Rushton P."/>
            <person name="Sanderfoot A."/>
            <person name="Schween G."/>
            <person name="Shiu S.-H."/>
            <person name="Stueber K."/>
            <person name="Theodoulou F.L."/>
            <person name="Tu H."/>
            <person name="Van de Peer Y."/>
            <person name="Verrier P.J."/>
            <person name="Waters E."/>
            <person name="Wood A."/>
            <person name="Yang L."/>
            <person name="Cove D."/>
            <person name="Cuming A."/>
            <person name="Hasebe M."/>
            <person name="Lucas S."/>
            <person name="Mishler D.B."/>
            <person name="Reski R."/>
            <person name="Grigoriev I."/>
            <person name="Quatrano R.S."/>
            <person name="Boore J.L."/>
        </authorList>
    </citation>
    <scope>NUCLEOTIDE SEQUENCE [LARGE SCALE GENOMIC DNA]</scope>
    <source>
        <strain evidence="2 3">cv. Gransden 2004</strain>
    </source>
</reference>
<proteinExistence type="predicted"/>
<evidence type="ECO:0000313" key="3">
    <source>
        <dbReference type="Proteomes" id="UP000006727"/>
    </source>
</evidence>
<dbReference type="EnsemblPlants" id="Pp3c1_10449V3.1">
    <property type="protein sequence ID" value="PAC:32969027.CDS.1"/>
    <property type="gene ID" value="Pp3c1_10449"/>
</dbReference>
<name>A0A2K1L7T2_PHYPA</name>
<accession>A0A2K1L7T2</accession>
<gene>
    <name evidence="1" type="ORF">PHYPA_000478</name>
</gene>
<dbReference type="EMBL" id="ABEU02000001">
    <property type="protein sequence ID" value="PNR62054.1"/>
    <property type="molecule type" value="Genomic_DNA"/>
</dbReference>
<dbReference type="Proteomes" id="UP000006727">
    <property type="component" value="Chromosome 1"/>
</dbReference>
<reference evidence="2" key="3">
    <citation type="submission" date="2020-12" db="UniProtKB">
        <authorList>
            <consortium name="EnsemblPlants"/>
        </authorList>
    </citation>
    <scope>IDENTIFICATION</scope>
</reference>
<dbReference type="AlphaFoldDB" id="A0A2K1L7T2"/>
<dbReference type="Gramene" id="Pp3c1_10449V3.1">
    <property type="protein sequence ID" value="PAC:32969027.CDS.1"/>
    <property type="gene ID" value="Pp3c1_10449"/>
</dbReference>
<organism evidence="1">
    <name type="scientific">Physcomitrium patens</name>
    <name type="common">Spreading-leaved earth moss</name>
    <name type="synonym">Physcomitrella patens</name>
    <dbReference type="NCBI Taxonomy" id="3218"/>
    <lineage>
        <taxon>Eukaryota</taxon>
        <taxon>Viridiplantae</taxon>
        <taxon>Streptophyta</taxon>
        <taxon>Embryophyta</taxon>
        <taxon>Bryophyta</taxon>
        <taxon>Bryophytina</taxon>
        <taxon>Bryopsida</taxon>
        <taxon>Funariidae</taxon>
        <taxon>Funariales</taxon>
        <taxon>Funariaceae</taxon>
        <taxon>Physcomitrium</taxon>
    </lineage>
</organism>
<dbReference type="InParanoid" id="A0A2K1L7T2"/>